<evidence type="ECO:0000256" key="1">
    <source>
        <dbReference type="ARBA" id="ARBA00005709"/>
    </source>
</evidence>
<dbReference type="InterPro" id="IPR001029">
    <property type="entry name" value="Flagellin_N"/>
</dbReference>
<evidence type="ECO:0000256" key="2">
    <source>
        <dbReference type="ARBA" id="ARBA00023143"/>
    </source>
</evidence>
<dbReference type="RefSeq" id="WP_054000314.1">
    <property type="nucleotide sequence ID" value="NZ_JXMU01000029.1"/>
</dbReference>
<comment type="function">
    <text evidence="3">Flagellin is the subunit protein which polymerizes to form the filaments of bacterial flagella.</text>
</comment>
<feature type="domain" description="Flagellin C-terminal" evidence="5">
    <location>
        <begin position="138"/>
        <end position="223"/>
    </location>
</feature>
<gene>
    <name evidence="6" type="ORF">SU32_15630</name>
</gene>
<dbReference type="Gene3D" id="1.20.1330.10">
    <property type="entry name" value="f41 fragment of flagellin, N-terminal domain"/>
    <property type="match status" value="1"/>
</dbReference>
<dbReference type="STRING" id="1514904.SU32_15630"/>
<comment type="caution">
    <text evidence="6">The sequence shown here is derived from an EMBL/GenBank/DDBJ whole genome shotgun (WGS) entry which is preliminary data.</text>
</comment>
<accession>A0A0N0VL96</accession>
<dbReference type="EMBL" id="JXMU01000029">
    <property type="protein sequence ID" value="KPB00138.1"/>
    <property type="molecule type" value="Genomic_DNA"/>
</dbReference>
<keyword evidence="6" id="KW-0969">Cilium</keyword>
<comment type="subcellular location">
    <subcellularLocation>
        <location evidence="3">Secreted</location>
    </subcellularLocation>
    <subcellularLocation>
        <location evidence="3">Bacterial flagellum</location>
    </subcellularLocation>
</comment>
<dbReference type="InterPro" id="IPR046358">
    <property type="entry name" value="Flagellin_C"/>
</dbReference>
<evidence type="ECO:0000259" key="4">
    <source>
        <dbReference type="Pfam" id="PF00669"/>
    </source>
</evidence>
<dbReference type="GO" id="GO:0005576">
    <property type="term" value="C:extracellular region"/>
    <property type="evidence" value="ECO:0007669"/>
    <property type="project" value="UniProtKB-SubCell"/>
</dbReference>
<dbReference type="InterPro" id="IPR001492">
    <property type="entry name" value="Flagellin"/>
</dbReference>
<keyword evidence="6" id="KW-0282">Flagellum</keyword>
<evidence type="ECO:0000313" key="7">
    <source>
        <dbReference type="Proteomes" id="UP000038011"/>
    </source>
</evidence>
<protein>
    <recommendedName>
        <fullName evidence="3">Flagellin</fullName>
    </recommendedName>
</protein>
<keyword evidence="2 3" id="KW-0975">Bacterial flagellum</keyword>
<evidence type="ECO:0000313" key="6">
    <source>
        <dbReference type="EMBL" id="KPB00138.1"/>
    </source>
</evidence>
<feature type="domain" description="Flagellin N-terminal" evidence="4">
    <location>
        <begin position="2"/>
        <end position="47"/>
    </location>
</feature>
<feature type="non-terminal residue" evidence="6">
    <location>
        <position position="1"/>
    </location>
</feature>
<comment type="similarity">
    <text evidence="1 3">Belongs to the bacterial flagellin family.</text>
</comment>
<reference evidence="6 7" key="1">
    <citation type="submission" date="2015-01" db="EMBL/GenBank/DDBJ databases">
        <title>Ahrensia donghaiensis sp. nov., a novel dimethylsulphoniopropionate-cleavage bacterium isolated from seawater and emended descriptions of the genus Ahrensia and Ahrensia kielensis.</title>
        <authorList>
            <person name="Liu J."/>
        </authorList>
    </citation>
    <scope>NUCLEOTIDE SEQUENCE [LARGE SCALE GENOMIC DNA]</scope>
    <source>
        <strain evidence="6 7">LZD062</strain>
    </source>
</reference>
<dbReference type="Pfam" id="PF00669">
    <property type="entry name" value="Flagellin_N"/>
    <property type="match status" value="1"/>
</dbReference>
<evidence type="ECO:0000256" key="3">
    <source>
        <dbReference type="RuleBase" id="RU362073"/>
    </source>
</evidence>
<dbReference type="GO" id="GO:0009288">
    <property type="term" value="C:bacterial-type flagellum"/>
    <property type="evidence" value="ECO:0007669"/>
    <property type="project" value="UniProtKB-SubCell"/>
</dbReference>
<dbReference type="AlphaFoldDB" id="A0A0N0VL96"/>
<name>A0A0N0VL96_9HYPH</name>
<sequence length="224" mass="23425">EIKSKLVAASEPGVDRSKIQSEISELQNQLTSIAESATFSGENWLSTDSSVAGYSATKSVVASFNRASDGSVSLATIDIDTSTTVLFDAGTGTTEVGLLDTEYTVNNGAATPVAVTYTVSTLDITAANVDDTVLADMISNVDATVEALTTSASDLGTSKKRINLQTTFVGDLMDAIERGIGKLVDADMTEESTRLQALQVQQQLGVQSLSIANGNAQTILSLFR</sequence>
<keyword evidence="3" id="KW-0964">Secreted</keyword>
<organism evidence="6 7">
    <name type="scientific">Ahrensia marina</name>
    <dbReference type="NCBI Taxonomy" id="1514904"/>
    <lineage>
        <taxon>Bacteria</taxon>
        <taxon>Pseudomonadati</taxon>
        <taxon>Pseudomonadota</taxon>
        <taxon>Alphaproteobacteria</taxon>
        <taxon>Hyphomicrobiales</taxon>
        <taxon>Ahrensiaceae</taxon>
        <taxon>Ahrensia</taxon>
    </lineage>
</organism>
<dbReference type="Pfam" id="PF00700">
    <property type="entry name" value="Flagellin_C"/>
    <property type="match status" value="1"/>
</dbReference>
<evidence type="ECO:0000259" key="5">
    <source>
        <dbReference type="Pfam" id="PF00700"/>
    </source>
</evidence>
<keyword evidence="6" id="KW-0966">Cell projection</keyword>
<dbReference type="PANTHER" id="PTHR42792:SF2">
    <property type="entry name" value="FLAGELLIN"/>
    <property type="match status" value="1"/>
</dbReference>
<dbReference type="SUPFAM" id="SSF64518">
    <property type="entry name" value="Phase 1 flagellin"/>
    <property type="match status" value="1"/>
</dbReference>
<dbReference type="PATRIC" id="fig|1514904.3.peg.2273"/>
<dbReference type="GO" id="GO:0005198">
    <property type="term" value="F:structural molecule activity"/>
    <property type="evidence" value="ECO:0007669"/>
    <property type="project" value="UniProtKB-UniRule"/>
</dbReference>
<dbReference type="Proteomes" id="UP000038011">
    <property type="component" value="Unassembled WGS sequence"/>
</dbReference>
<dbReference type="OrthoDB" id="8328560at2"/>
<proteinExistence type="inferred from homology"/>
<keyword evidence="7" id="KW-1185">Reference proteome</keyword>
<dbReference type="PANTHER" id="PTHR42792">
    <property type="entry name" value="FLAGELLIN"/>
    <property type="match status" value="1"/>
</dbReference>